<keyword evidence="2" id="KW-1185">Reference proteome</keyword>
<accession>A0A6P8HF24</accession>
<feature type="compositionally biased region" description="Basic residues" evidence="1">
    <location>
        <begin position="13"/>
        <end position="25"/>
    </location>
</feature>
<organism evidence="2 3">
    <name type="scientific">Actinia tenebrosa</name>
    <name type="common">Australian red waratah sea anemone</name>
    <dbReference type="NCBI Taxonomy" id="6105"/>
    <lineage>
        <taxon>Eukaryota</taxon>
        <taxon>Metazoa</taxon>
        <taxon>Cnidaria</taxon>
        <taxon>Anthozoa</taxon>
        <taxon>Hexacorallia</taxon>
        <taxon>Actiniaria</taxon>
        <taxon>Actiniidae</taxon>
        <taxon>Actinia</taxon>
    </lineage>
</organism>
<dbReference type="Proteomes" id="UP000515163">
    <property type="component" value="Unplaced"/>
</dbReference>
<proteinExistence type="predicted"/>
<evidence type="ECO:0000313" key="3">
    <source>
        <dbReference type="RefSeq" id="XP_031551227.1"/>
    </source>
</evidence>
<protein>
    <submittedName>
        <fullName evidence="3">Uncharacterized protein LOC116288555 isoform X2</fullName>
    </submittedName>
</protein>
<dbReference type="GeneID" id="116288555"/>
<name>A0A6P8HF24_ACTTE</name>
<feature type="region of interest" description="Disordered" evidence="1">
    <location>
        <begin position="1"/>
        <end position="25"/>
    </location>
</feature>
<dbReference type="AlphaFoldDB" id="A0A6P8HF24"/>
<evidence type="ECO:0000313" key="2">
    <source>
        <dbReference type="Proteomes" id="UP000515163"/>
    </source>
</evidence>
<dbReference type="RefSeq" id="XP_031551227.1">
    <property type="nucleotide sequence ID" value="XM_031695367.1"/>
</dbReference>
<gene>
    <name evidence="3" type="primary">LOC116288555</name>
</gene>
<sequence>MLASNRGAELKQNKKLREKGKQTKKNRKFIQEHFTKITTYRKMEFLKSLIVVVLVVMVTVHTGEGSSCTNGCRGDYTGCFLSRGVNIEDVGACREELVDCLQKCLRKTREIRANMAA</sequence>
<evidence type="ECO:0000256" key="1">
    <source>
        <dbReference type="SAM" id="MobiDB-lite"/>
    </source>
</evidence>
<reference evidence="3" key="1">
    <citation type="submission" date="2025-08" db="UniProtKB">
        <authorList>
            <consortium name="RefSeq"/>
        </authorList>
    </citation>
    <scope>IDENTIFICATION</scope>
    <source>
        <tissue evidence="3">Tentacle</tissue>
    </source>
</reference>